<dbReference type="PANTHER" id="PTHR43648">
    <property type="entry name" value="ELECTRON TRANSFER FLAVOPROTEIN BETA SUBUNIT LYSINE METHYLTRANSFERASE"/>
    <property type="match status" value="1"/>
</dbReference>
<dbReference type="SUPFAM" id="SSF53335">
    <property type="entry name" value="S-adenosyl-L-methionine-dependent methyltransferases"/>
    <property type="match status" value="1"/>
</dbReference>
<evidence type="ECO:0000256" key="3">
    <source>
        <dbReference type="ARBA" id="ARBA00037932"/>
    </source>
</evidence>
<protein>
    <recommendedName>
        <fullName evidence="4">Electron transfer flavoprotein beta subunit lysine methyltransferase</fullName>
    </recommendedName>
    <alternativeName>
        <fullName evidence="6">ETFB lysine methyltransferase</fullName>
    </alternativeName>
    <alternativeName>
        <fullName evidence="5">Protein N-lysine methyltransferase METTL20</fullName>
    </alternativeName>
</protein>
<comment type="catalytic activity">
    <reaction evidence="7">
        <text>L-lysyl-[protein] + 3 S-adenosyl-L-methionine = N(6),N(6),N(6)-trimethyl-L-lysyl-[protein] + 3 S-adenosyl-L-homocysteine + 3 H(+)</text>
        <dbReference type="Rhea" id="RHEA:54192"/>
        <dbReference type="Rhea" id="RHEA-COMP:9752"/>
        <dbReference type="Rhea" id="RHEA-COMP:13826"/>
        <dbReference type="ChEBI" id="CHEBI:15378"/>
        <dbReference type="ChEBI" id="CHEBI:29969"/>
        <dbReference type="ChEBI" id="CHEBI:57856"/>
        <dbReference type="ChEBI" id="CHEBI:59789"/>
        <dbReference type="ChEBI" id="CHEBI:61961"/>
    </reaction>
    <physiologicalReaction direction="left-to-right" evidence="7">
        <dbReference type="Rhea" id="RHEA:54193"/>
    </physiologicalReaction>
</comment>
<dbReference type="GO" id="GO:0032259">
    <property type="term" value="P:methylation"/>
    <property type="evidence" value="ECO:0007669"/>
    <property type="project" value="UniProtKB-KW"/>
</dbReference>
<gene>
    <name evidence="8" type="primary">MGC72974</name>
    <name evidence="8" type="ORF">rCG_29611</name>
</gene>
<dbReference type="InterPro" id="IPR029063">
    <property type="entry name" value="SAM-dependent_MTases_sf"/>
</dbReference>
<dbReference type="PANTHER" id="PTHR43648:SF1">
    <property type="entry name" value="ELECTRON TRANSFER FLAVOPROTEIN BETA SUBUNIT LYSINE METHYLTRANSFERASE"/>
    <property type="match status" value="1"/>
</dbReference>
<evidence type="ECO:0000256" key="1">
    <source>
        <dbReference type="ARBA" id="ARBA00022603"/>
    </source>
</evidence>
<keyword evidence="1" id="KW-0489">Methyltransferase</keyword>
<keyword evidence="2" id="KW-0808">Transferase</keyword>
<comment type="similarity">
    <text evidence="3">Belongs to the methyltransferase superfamily. ETFBKMT family.</text>
</comment>
<dbReference type="EMBL" id="CH473964">
    <property type="protein sequence ID" value="EDM01367.1"/>
    <property type="molecule type" value="Genomic_DNA"/>
</dbReference>
<accession>A6IN72</accession>
<dbReference type="Proteomes" id="UP000234681">
    <property type="component" value="Chromosome 4"/>
</dbReference>
<evidence type="ECO:0000313" key="8">
    <source>
        <dbReference type="EMBL" id="EDM01367.1"/>
    </source>
</evidence>
<dbReference type="InterPro" id="IPR050078">
    <property type="entry name" value="Ribosomal_L11_MeTrfase_PrmA"/>
</dbReference>
<sequence>MSGASNILANDVDPIAGMAITLNCKLNGLNPFPILTKNILNTRQGKFDLIVLGDMFYDEDLADSLHLWLQNCFWAYGTRVLIGDPGRPQFSGHSIQHQLYQLAEYTLPEPTQQDNNGLTTSAVWDFHP</sequence>
<evidence type="ECO:0000256" key="6">
    <source>
        <dbReference type="ARBA" id="ARBA00042266"/>
    </source>
</evidence>
<dbReference type="AlphaFoldDB" id="A6IN72"/>
<proteinExistence type="inferred from homology"/>
<dbReference type="GO" id="GO:0008168">
    <property type="term" value="F:methyltransferase activity"/>
    <property type="evidence" value="ECO:0007669"/>
    <property type="project" value="UniProtKB-KW"/>
</dbReference>
<evidence type="ECO:0000256" key="7">
    <source>
        <dbReference type="ARBA" id="ARBA00049497"/>
    </source>
</evidence>
<evidence type="ECO:0000256" key="5">
    <source>
        <dbReference type="ARBA" id="ARBA00041867"/>
    </source>
</evidence>
<evidence type="ECO:0000256" key="2">
    <source>
        <dbReference type="ARBA" id="ARBA00022679"/>
    </source>
</evidence>
<organism evidence="8 9">
    <name type="scientific">Rattus norvegicus</name>
    <name type="common">Rat</name>
    <dbReference type="NCBI Taxonomy" id="10116"/>
    <lineage>
        <taxon>Eukaryota</taxon>
        <taxon>Metazoa</taxon>
        <taxon>Chordata</taxon>
        <taxon>Craniata</taxon>
        <taxon>Vertebrata</taxon>
        <taxon>Euteleostomi</taxon>
        <taxon>Mammalia</taxon>
        <taxon>Eutheria</taxon>
        <taxon>Euarchontoglires</taxon>
        <taxon>Glires</taxon>
        <taxon>Rodentia</taxon>
        <taxon>Myomorpha</taxon>
        <taxon>Muroidea</taxon>
        <taxon>Muridae</taxon>
        <taxon>Murinae</taxon>
        <taxon>Rattus</taxon>
    </lineage>
</organism>
<name>A6IN72_RAT</name>
<reference evidence="8 9" key="1">
    <citation type="submission" date="2005-09" db="EMBL/GenBank/DDBJ databases">
        <authorList>
            <person name="Mural R.J."/>
            <person name="Li P.W."/>
            <person name="Adams M.D."/>
            <person name="Amanatides P.G."/>
            <person name="Baden-Tillson H."/>
            <person name="Barnstead M."/>
            <person name="Chin S.H."/>
            <person name="Dew I."/>
            <person name="Evans C.A."/>
            <person name="Ferriera S."/>
            <person name="Flanigan M."/>
            <person name="Fosler C."/>
            <person name="Glodek A."/>
            <person name="Gu Z."/>
            <person name="Holt R.A."/>
            <person name="Jennings D."/>
            <person name="Kraft C.L."/>
            <person name="Lu F."/>
            <person name="Nguyen T."/>
            <person name="Nusskern D.R."/>
            <person name="Pfannkoch C.M."/>
            <person name="Sitter C."/>
            <person name="Sutton G.G."/>
            <person name="Venter J.C."/>
            <person name="Wang Z."/>
            <person name="Woodage T."/>
            <person name="Zheng X.H."/>
            <person name="Zhong F."/>
        </authorList>
    </citation>
    <scope>NUCLEOTIDE SEQUENCE [LARGE SCALE GENOMIC DNA]</scope>
    <source>
        <strain>BN</strain>
        <strain evidence="9">Sprague-Dawley</strain>
    </source>
</reference>
<evidence type="ECO:0000256" key="4">
    <source>
        <dbReference type="ARBA" id="ARBA00040322"/>
    </source>
</evidence>
<evidence type="ECO:0000313" key="9">
    <source>
        <dbReference type="Proteomes" id="UP000234681"/>
    </source>
</evidence>